<dbReference type="EMBL" id="MT040195">
    <property type="protein sequence ID" value="QNV47837.1"/>
    <property type="molecule type" value="Genomic_DNA"/>
</dbReference>
<reference evidence="1 2" key="1">
    <citation type="journal article" date="2020" name="Genomics">
        <title>Characterization of a novel alphabaculovirus isolated from the Southern armyworm, Spodoptera eridania (Cramer, 1782) (Lepidoptera: Noctuidae) and the evolution of odv-e66, a bacterium-acquired baculoviral chondroitinase gene.</title>
        <authorList>
            <person name="Rodrigues D.T."/>
            <person name="Peterson L."/>
            <person name="de Oliveira L.B."/>
            <person name="Sosa-Gomez D.R."/>
            <person name="Ribeiro B.M."/>
            <person name="Ardisson-Araujo D.M.P."/>
        </authorList>
    </citation>
    <scope>NUCLEOTIDE SEQUENCE [LARGE SCALE GENOMIC DNA]</scope>
    <source>
        <strain evidence="1">CNPSo-165</strain>
    </source>
</reference>
<name>A0ABX6TV70_9ABAC</name>
<dbReference type="Proteomes" id="UP000831439">
    <property type="component" value="Segment"/>
</dbReference>
<evidence type="ECO:0000313" key="2">
    <source>
        <dbReference type="Proteomes" id="UP000831439"/>
    </source>
</evidence>
<dbReference type="GeneID" id="80539144"/>
<protein>
    <submittedName>
        <fullName evidence="1">Ac114-like protein</fullName>
    </submittedName>
</protein>
<dbReference type="RefSeq" id="YP_010800540.1">
    <property type="nucleotide sequence ID" value="NC_076869.1"/>
</dbReference>
<keyword evidence="2" id="KW-1185">Reference proteome</keyword>
<proteinExistence type="predicted"/>
<accession>A0ABX6TV70</accession>
<sequence>MASGLVCLALDSVTRDLRFVNKQTLLLQHYVDFEESVPDLNGLTNSLHNVKRSFNRLLSCVGGNGGEGADNLHDLISHYTRNEVEYMLMNYVQSCTEEKRPDFDYIFIKTCAYMLQNVKYMKFKHYAQYLKNFKGNHVETFVHIVDLFVRPNTLCWNYLLSRIRKMLVLCEKIDIALTIFKDSYNIVDGVASGNDNDDI</sequence>
<evidence type="ECO:0000313" key="1">
    <source>
        <dbReference type="EMBL" id="QNV47837.1"/>
    </source>
</evidence>
<organism evidence="1 2">
    <name type="scientific">Spodoptera eridania nucleopolyhedrovirus</name>
    <dbReference type="NCBI Taxonomy" id="2315721"/>
    <lineage>
        <taxon>Viruses</taxon>
        <taxon>Viruses incertae sedis</taxon>
        <taxon>Naldaviricetes</taxon>
        <taxon>Lefavirales</taxon>
        <taxon>Baculoviridae</taxon>
        <taxon>Alphabaculovirus</taxon>
        <taxon>Alphabaculovirus speridaniae</taxon>
    </lineage>
</organism>